<comment type="subcellular location">
    <subcellularLocation>
        <location evidence="1 12">Cytoplasm</location>
    </subcellularLocation>
</comment>
<keyword evidence="5 12" id="KW-0028">Amino-acid biosynthesis</keyword>
<dbReference type="SUPFAM" id="SSF52317">
    <property type="entry name" value="Class I glutamine amidotransferase-like"/>
    <property type="match status" value="1"/>
</dbReference>
<dbReference type="HAMAP" id="MF_00278">
    <property type="entry name" value="HisH"/>
    <property type="match status" value="1"/>
</dbReference>
<dbReference type="GO" id="GO:0005737">
    <property type="term" value="C:cytoplasm"/>
    <property type="evidence" value="ECO:0007669"/>
    <property type="project" value="UniProtKB-SubCell"/>
</dbReference>
<evidence type="ECO:0000256" key="8">
    <source>
        <dbReference type="ARBA" id="ARBA00023102"/>
    </source>
</evidence>
<dbReference type="STRING" id="45072.Lqua_3222"/>
<keyword evidence="17" id="KW-1185">Reference proteome</keyword>
<feature type="active site" evidence="12 13">
    <location>
        <position position="177"/>
    </location>
</feature>
<evidence type="ECO:0000256" key="10">
    <source>
        <dbReference type="ARBA" id="ARBA00047838"/>
    </source>
</evidence>
<dbReference type="RefSeq" id="WP_058475339.1">
    <property type="nucleotide sequence ID" value="NZ_CAAAIL010000010.1"/>
</dbReference>
<comment type="subunit">
    <text evidence="3 12">Heterodimer of HisH and HisF.</text>
</comment>
<dbReference type="GO" id="GO:0000107">
    <property type="term" value="F:imidazoleglycerol-phosphate synthase activity"/>
    <property type="evidence" value="ECO:0007669"/>
    <property type="project" value="UniProtKB-UniRule"/>
</dbReference>
<evidence type="ECO:0000256" key="13">
    <source>
        <dbReference type="PIRSR" id="PIRSR000495-1"/>
    </source>
</evidence>
<dbReference type="PIRSF" id="PIRSF000495">
    <property type="entry name" value="Amidotransf_hisH"/>
    <property type="match status" value="1"/>
</dbReference>
<proteinExistence type="inferred from homology"/>
<evidence type="ECO:0000256" key="5">
    <source>
        <dbReference type="ARBA" id="ARBA00022605"/>
    </source>
</evidence>
<dbReference type="NCBIfam" id="TIGR01855">
    <property type="entry name" value="IMP_synth_hisH"/>
    <property type="match status" value="1"/>
</dbReference>
<dbReference type="GO" id="GO:0004359">
    <property type="term" value="F:glutaminase activity"/>
    <property type="evidence" value="ECO:0007669"/>
    <property type="project" value="UniProtKB-EC"/>
</dbReference>
<dbReference type="CDD" id="cd01748">
    <property type="entry name" value="GATase1_IGP_Synthase"/>
    <property type="match status" value="1"/>
</dbReference>
<dbReference type="FunFam" id="3.40.50.880:FF:000009">
    <property type="entry name" value="Imidazole glycerol phosphate synthase subunit HisH"/>
    <property type="match status" value="1"/>
</dbReference>
<feature type="active site" evidence="12 13">
    <location>
        <position position="179"/>
    </location>
</feature>
<evidence type="ECO:0000256" key="4">
    <source>
        <dbReference type="ARBA" id="ARBA00022490"/>
    </source>
</evidence>
<name>A0A378KX72_9GAMM</name>
<dbReference type="PROSITE" id="PS51273">
    <property type="entry name" value="GATASE_TYPE_1"/>
    <property type="match status" value="1"/>
</dbReference>
<evidence type="ECO:0000313" key="17">
    <source>
        <dbReference type="Proteomes" id="UP000054639"/>
    </source>
</evidence>
<evidence type="ECO:0000256" key="9">
    <source>
        <dbReference type="ARBA" id="ARBA00023239"/>
    </source>
</evidence>
<keyword evidence="7 12" id="KW-0315">Glutamine amidotransferase</keyword>
<keyword evidence="4 12" id="KW-0963">Cytoplasm</keyword>
<feature type="active site" description="Nucleophile" evidence="12 13">
    <location>
        <position position="76"/>
    </location>
</feature>
<organism evidence="16 18">
    <name type="scientific">Legionella quateirensis</name>
    <dbReference type="NCBI Taxonomy" id="45072"/>
    <lineage>
        <taxon>Bacteria</taxon>
        <taxon>Pseudomonadati</taxon>
        <taxon>Pseudomonadota</taxon>
        <taxon>Gammaproteobacteria</taxon>
        <taxon>Legionellales</taxon>
        <taxon>Legionellaceae</taxon>
        <taxon>Legionella</taxon>
    </lineage>
</organism>
<evidence type="ECO:0000259" key="14">
    <source>
        <dbReference type="Pfam" id="PF00117"/>
    </source>
</evidence>
<dbReference type="AlphaFoldDB" id="A0A378KX72"/>
<dbReference type="PANTHER" id="PTHR42701">
    <property type="entry name" value="IMIDAZOLE GLYCEROL PHOSPHATE SYNTHASE SUBUNIT HISH"/>
    <property type="match status" value="1"/>
</dbReference>
<dbReference type="PANTHER" id="PTHR42701:SF1">
    <property type="entry name" value="IMIDAZOLE GLYCEROL PHOSPHATE SYNTHASE SUBUNIT HISH"/>
    <property type="match status" value="1"/>
</dbReference>
<evidence type="ECO:0000313" key="18">
    <source>
        <dbReference type="Proteomes" id="UP000254230"/>
    </source>
</evidence>
<evidence type="ECO:0000256" key="6">
    <source>
        <dbReference type="ARBA" id="ARBA00022801"/>
    </source>
</evidence>
<dbReference type="InterPro" id="IPR010139">
    <property type="entry name" value="Imidazole-glycPsynth_HisH"/>
</dbReference>
<comment type="pathway">
    <text evidence="2 12">Amino-acid biosynthesis; L-histidine biosynthesis; L-histidine from 5-phospho-alpha-D-ribose 1-diphosphate: step 5/9.</text>
</comment>
<evidence type="ECO:0000256" key="7">
    <source>
        <dbReference type="ARBA" id="ARBA00022962"/>
    </source>
</evidence>
<comment type="catalytic activity">
    <reaction evidence="10 12">
        <text>5-[(5-phospho-1-deoxy-D-ribulos-1-ylimino)methylamino]-1-(5-phospho-beta-D-ribosyl)imidazole-4-carboxamide + L-glutamine = D-erythro-1-(imidazol-4-yl)glycerol 3-phosphate + 5-amino-1-(5-phospho-beta-D-ribosyl)imidazole-4-carboxamide + L-glutamate + H(+)</text>
        <dbReference type="Rhea" id="RHEA:24793"/>
        <dbReference type="ChEBI" id="CHEBI:15378"/>
        <dbReference type="ChEBI" id="CHEBI:29985"/>
        <dbReference type="ChEBI" id="CHEBI:58278"/>
        <dbReference type="ChEBI" id="CHEBI:58359"/>
        <dbReference type="ChEBI" id="CHEBI:58475"/>
        <dbReference type="ChEBI" id="CHEBI:58525"/>
        <dbReference type="EC" id="4.3.2.10"/>
    </reaction>
</comment>
<reference evidence="15 17" key="1">
    <citation type="submission" date="2015-11" db="EMBL/GenBank/DDBJ databases">
        <title>Genomic analysis of 38 Legionella species identifies large and diverse effector repertoires.</title>
        <authorList>
            <person name="Burstein D."/>
            <person name="Amaro F."/>
            <person name="Zusman T."/>
            <person name="Lifshitz Z."/>
            <person name="Cohen O."/>
            <person name="Gilbert J.A."/>
            <person name="Pupko T."/>
            <person name="Shuman H.A."/>
            <person name="Segal G."/>
        </authorList>
    </citation>
    <scope>NUCLEOTIDE SEQUENCE [LARGE SCALE GENOMIC DNA]</scope>
    <source>
        <strain evidence="15 17">ATCC 49507</strain>
    </source>
</reference>
<evidence type="ECO:0000256" key="12">
    <source>
        <dbReference type="HAMAP-Rule" id="MF_00278"/>
    </source>
</evidence>
<dbReference type="EMBL" id="LNYR01000048">
    <property type="protein sequence ID" value="KTD43321.1"/>
    <property type="molecule type" value="Genomic_DNA"/>
</dbReference>
<dbReference type="InterPro" id="IPR017926">
    <property type="entry name" value="GATASE"/>
</dbReference>
<dbReference type="Proteomes" id="UP000054639">
    <property type="component" value="Unassembled WGS sequence"/>
</dbReference>
<keyword evidence="9 12" id="KW-0456">Lyase</keyword>
<evidence type="ECO:0000313" key="15">
    <source>
        <dbReference type="EMBL" id="KTD43321.1"/>
    </source>
</evidence>
<dbReference type="UniPathway" id="UPA00031">
    <property type="reaction ID" value="UER00010"/>
</dbReference>
<dbReference type="GO" id="GO:0016829">
    <property type="term" value="F:lyase activity"/>
    <property type="evidence" value="ECO:0007669"/>
    <property type="project" value="UniProtKB-KW"/>
</dbReference>
<keyword evidence="8 12" id="KW-0368">Histidine biosynthesis</keyword>
<dbReference type="EC" id="3.5.1.2" evidence="12"/>
<reference evidence="16 18" key="2">
    <citation type="submission" date="2018-06" db="EMBL/GenBank/DDBJ databases">
        <authorList>
            <consortium name="Pathogen Informatics"/>
            <person name="Doyle S."/>
        </authorList>
    </citation>
    <scope>NUCLEOTIDE SEQUENCE [LARGE SCALE GENOMIC DNA]</scope>
    <source>
        <strain evidence="16 18">NCTC12376</strain>
    </source>
</reference>
<dbReference type="InterPro" id="IPR029062">
    <property type="entry name" value="Class_I_gatase-like"/>
</dbReference>
<accession>A0A378KX72</accession>
<feature type="domain" description="Glutamine amidotransferase" evidence="14">
    <location>
        <begin position="4"/>
        <end position="193"/>
    </location>
</feature>
<keyword evidence="16" id="KW-0808">Transferase</keyword>
<protein>
    <recommendedName>
        <fullName evidence="12">Imidazole glycerol phosphate synthase subunit HisH</fullName>
        <ecNumber evidence="12">4.3.2.10</ecNumber>
    </recommendedName>
    <alternativeName>
        <fullName evidence="12">IGP synthase glutaminase subunit</fullName>
        <ecNumber evidence="12">3.5.1.2</ecNumber>
    </alternativeName>
    <alternativeName>
        <fullName evidence="12">IGP synthase subunit HisH</fullName>
    </alternativeName>
    <alternativeName>
        <fullName evidence="12">ImGP synthase subunit HisH</fullName>
        <shortName evidence="12">IGPS subunit HisH</shortName>
    </alternativeName>
</protein>
<evidence type="ECO:0000313" key="16">
    <source>
        <dbReference type="EMBL" id="STY18201.1"/>
    </source>
</evidence>
<keyword evidence="6 12" id="KW-0378">Hydrolase</keyword>
<sequence>MIAVIDVCGNNLTSLVNALKRLEVNYQLTHDSKEIQQASHVILPGVGTATYGMNALRDCNLVEIITRLKQPLLGICLGMQLLLDFSEEGMIDCLGLIPGRAELLSRTQDSPVPHMGWNQLQWRTESPLQEGLKPSDYVYFVHSYALKDNDHAVAQCDYNEQFTAIVNKNNVYGMQFHPEKSAGIGLTLLKNFLSLEAVC</sequence>
<dbReference type="OrthoDB" id="9807137at2"/>
<dbReference type="GO" id="GO:0000105">
    <property type="term" value="P:L-histidine biosynthetic process"/>
    <property type="evidence" value="ECO:0007669"/>
    <property type="project" value="UniProtKB-UniRule"/>
</dbReference>
<dbReference type="Proteomes" id="UP000254230">
    <property type="component" value="Unassembled WGS sequence"/>
</dbReference>
<dbReference type="Pfam" id="PF00117">
    <property type="entry name" value="GATase"/>
    <property type="match status" value="1"/>
</dbReference>
<dbReference type="EMBL" id="UGOW01000001">
    <property type="protein sequence ID" value="STY18201.1"/>
    <property type="molecule type" value="Genomic_DNA"/>
</dbReference>
<evidence type="ECO:0000256" key="11">
    <source>
        <dbReference type="ARBA" id="ARBA00049534"/>
    </source>
</evidence>
<comment type="catalytic activity">
    <reaction evidence="11 12">
        <text>L-glutamine + H2O = L-glutamate + NH4(+)</text>
        <dbReference type="Rhea" id="RHEA:15889"/>
        <dbReference type="ChEBI" id="CHEBI:15377"/>
        <dbReference type="ChEBI" id="CHEBI:28938"/>
        <dbReference type="ChEBI" id="CHEBI:29985"/>
        <dbReference type="ChEBI" id="CHEBI:58359"/>
        <dbReference type="EC" id="3.5.1.2"/>
    </reaction>
</comment>
<evidence type="ECO:0000256" key="1">
    <source>
        <dbReference type="ARBA" id="ARBA00004496"/>
    </source>
</evidence>
<gene>
    <name evidence="16" type="primary">hisH_1</name>
    <name evidence="12" type="synonym">hisH</name>
    <name evidence="15" type="synonym">hisH_2</name>
    <name evidence="15" type="ORF">Lqua_3222</name>
    <name evidence="16" type="ORF">NCTC12376_02018</name>
</gene>
<dbReference type="Gene3D" id="3.40.50.880">
    <property type="match status" value="1"/>
</dbReference>
<keyword evidence="16" id="KW-0328">Glycosyltransferase</keyword>
<evidence type="ECO:0000256" key="3">
    <source>
        <dbReference type="ARBA" id="ARBA00011152"/>
    </source>
</evidence>
<dbReference type="EC" id="4.3.2.10" evidence="12"/>
<comment type="function">
    <text evidence="12">IGPS catalyzes the conversion of PRFAR and glutamine to IGP, AICAR and glutamate. The HisH subunit catalyzes the hydrolysis of glutamine to glutamate and ammonia as part of the synthesis of IGP and AICAR. The resulting ammonia molecule is channeled to the active site of HisF.</text>
</comment>
<evidence type="ECO:0000256" key="2">
    <source>
        <dbReference type="ARBA" id="ARBA00005091"/>
    </source>
</evidence>